<dbReference type="InterPro" id="IPR002937">
    <property type="entry name" value="Amino_oxidase"/>
</dbReference>
<comment type="similarity">
    <text evidence="3">Belongs to the tryptophan 2-monooxygenase family.</text>
</comment>
<dbReference type="Proteomes" id="UP000744555">
    <property type="component" value="Unassembled WGS sequence"/>
</dbReference>
<dbReference type="Pfam" id="PF01593">
    <property type="entry name" value="Amino_oxidase"/>
    <property type="match status" value="1"/>
</dbReference>
<keyword evidence="8" id="KW-0073">Auxin biosynthesis</keyword>
<dbReference type="Gene3D" id="3.50.50.60">
    <property type="entry name" value="FAD/NAD(P)-binding domain"/>
    <property type="match status" value="1"/>
</dbReference>
<feature type="transmembrane region" description="Helical" evidence="10">
    <location>
        <begin position="61"/>
        <end position="81"/>
    </location>
</feature>
<dbReference type="NCBIfam" id="TIGR01409">
    <property type="entry name" value="TAT_signal_seq"/>
    <property type="match status" value="1"/>
</dbReference>
<evidence type="ECO:0000256" key="1">
    <source>
        <dbReference type="ARBA" id="ARBA00001974"/>
    </source>
</evidence>
<accession>A0ABR7RW54</accession>
<evidence type="ECO:0000256" key="7">
    <source>
        <dbReference type="ARBA" id="ARBA00023002"/>
    </source>
</evidence>
<keyword evidence="7" id="KW-0560">Oxidoreductase</keyword>
<dbReference type="SUPFAM" id="SSF54373">
    <property type="entry name" value="FAD-linked reductases, C-terminal domain"/>
    <property type="match status" value="1"/>
</dbReference>
<comment type="pathway">
    <text evidence="2">Plant hormone metabolism; auxin biosynthesis.</text>
</comment>
<dbReference type="SUPFAM" id="SSF51905">
    <property type="entry name" value="FAD/NAD(P)-binding domain"/>
    <property type="match status" value="1"/>
</dbReference>
<dbReference type="InterPro" id="IPR019546">
    <property type="entry name" value="TAT_signal_bac_arc"/>
</dbReference>
<keyword evidence="6" id="KW-0732">Signal</keyword>
<comment type="cofactor">
    <cofactor evidence="1">
        <name>FAD</name>
        <dbReference type="ChEBI" id="CHEBI:57692"/>
    </cofactor>
</comment>
<dbReference type="PANTHER" id="PTHR10742:SF410">
    <property type="entry name" value="LYSINE-SPECIFIC HISTONE DEMETHYLASE 2"/>
    <property type="match status" value="1"/>
</dbReference>
<feature type="domain" description="Amine oxidase" evidence="11">
    <location>
        <begin position="98"/>
        <end position="553"/>
    </location>
</feature>
<dbReference type="InterPro" id="IPR050281">
    <property type="entry name" value="Flavin_monoamine_oxidase"/>
</dbReference>
<evidence type="ECO:0000256" key="10">
    <source>
        <dbReference type="SAM" id="Phobius"/>
    </source>
</evidence>
<dbReference type="Gene3D" id="3.90.660.10">
    <property type="match status" value="1"/>
</dbReference>
<dbReference type="InterPro" id="IPR001613">
    <property type="entry name" value="Flavin_amine_oxidase"/>
</dbReference>
<evidence type="ECO:0000259" key="11">
    <source>
        <dbReference type="Pfam" id="PF01593"/>
    </source>
</evidence>
<evidence type="ECO:0000313" key="12">
    <source>
        <dbReference type="EMBL" id="MBC9249368.1"/>
    </source>
</evidence>
<dbReference type="EMBL" id="LZEU01000001">
    <property type="protein sequence ID" value="MBC9249368.1"/>
    <property type="molecule type" value="Genomic_DNA"/>
</dbReference>
<dbReference type="InterPro" id="IPR006311">
    <property type="entry name" value="TAT_signal"/>
</dbReference>
<evidence type="ECO:0000256" key="3">
    <source>
        <dbReference type="ARBA" id="ARBA00005833"/>
    </source>
</evidence>
<evidence type="ECO:0000256" key="4">
    <source>
        <dbReference type="ARBA" id="ARBA00012535"/>
    </source>
</evidence>
<keyword evidence="10" id="KW-0812">Transmembrane</keyword>
<sequence>MSRKSRRSNSPLARLFRRLQWAHHESERTGMPVDELLDLQREQERLANSQRQQRRDFLKTLGAGVAGASLLGGLSPALAAMGGQGNGPGRVIVIGAGLAGLRCAHRLKQYGYGCTLYEGNTRIGGRAFTTRDFFDDGMAVERGGELVSTEHSALRNLVNQLGLSLEDVNSGGTPGSEELYRVNGQLYREDQLAADWRLLKDLFKRTQQAAPWQPTYNANNAEHRRLDVINVPDWLDQTGIGRNSNFGQLMQADVISEYGHTPQEQTCLNLVYLMASNSTNEPLPLAGTDERFHIVGGNDSVVYAMANQLAAGSIVTGKRLTSISGSAMGPYVCGFADGSTDICDQLVLALPFSKLREVDISPEIRASFAPAKRLAIAEMTLGSNAKIHIQCGSRPWNAQRQVGGELVQMGGVSYSGADGFVTVWDTQVGKPTTGSVLSNFLGGQQGRALSASVPFQQAASQDVNRLLGQIEPVFPGTSAAYQGKALVSKWPINPWSGGSYAAPMLGHYTRFWGAQWEKDVGNRIHFCGEHCSQEYWGFLNGAVETGELAAQALVQG</sequence>
<keyword evidence="13" id="KW-1185">Reference proteome</keyword>
<comment type="caution">
    <text evidence="12">The sequence shown here is derived from an EMBL/GenBank/DDBJ whole genome shotgun (WGS) entry which is preliminary data.</text>
</comment>
<organism evidence="12 13">
    <name type="scientific">Aquipseudomonas alcaligenes</name>
    <name type="common">Pseudomonas alcaligenes</name>
    <dbReference type="NCBI Taxonomy" id="43263"/>
    <lineage>
        <taxon>Bacteria</taxon>
        <taxon>Pseudomonadati</taxon>
        <taxon>Pseudomonadota</taxon>
        <taxon>Gammaproteobacteria</taxon>
        <taxon>Pseudomonadales</taxon>
        <taxon>Pseudomonadaceae</taxon>
        <taxon>Aquipseudomonas</taxon>
    </lineage>
</organism>
<dbReference type="RefSeq" id="WP_187804513.1">
    <property type="nucleotide sequence ID" value="NZ_LZEU01000001.1"/>
</dbReference>
<dbReference type="PROSITE" id="PS51318">
    <property type="entry name" value="TAT"/>
    <property type="match status" value="1"/>
</dbReference>
<comment type="catalytic activity">
    <reaction evidence="9">
        <text>L-tryptophan + O2 = indole-3-acetamide + CO2 + H2O</text>
        <dbReference type="Rhea" id="RHEA:16165"/>
        <dbReference type="ChEBI" id="CHEBI:15377"/>
        <dbReference type="ChEBI" id="CHEBI:15379"/>
        <dbReference type="ChEBI" id="CHEBI:16031"/>
        <dbReference type="ChEBI" id="CHEBI:16526"/>
        <dbReference type="ChEBI" id="CHEBI:57912"/>
        <dbReference type="EC" id="1.13.12.3"/>
    </reaction>
</comment>
<dbReference type="PRINTS" id="PR00757">
    <property type="entry name" value="AMINEOXDASEF"/>
</dbReference>
<keyword evidence="10" id="KW-1133">Transmembrane helix</keyword>
<dbReference type="EC" id="1.13.12.3" evidence="4"/>
<keyword evidence="10" id="KW-0472">Membrane</keyword>
<evidence type="ECO:0000256" key="5">
    <source>
        <dbReference type="ARBA" id="ARBA00017871"/>
    </source>
</evidence>
<reference evidence="12 13" key="1">
    <citation type="submission" date="2016-06" db="EMBL/GenBank/DDBJ databases">
        <authorList>
            <person name="Ramos C."/>
            <person name="Pintado A."/>
            <person name="Crespo-Gomez J.I."/>
        </authorList>
    </citation>
    <scope>NUCLEOTIDE SEQUENCE [LARGE SCALE GENOMIC DNA]</scope>
    <source>
        <strain evidence="12 13">AVO110</strain>
    </source>
</reference>
<proteinExistence type="inferred from homology"/>
<evidence type="ECO:0000256" key="6">
    <source>
        <dbReference type="ARBA" id="ARBA00022729"/>
    </source>
</evidence>
<evidence type="ECO:0000256" key="9">
    <source>
        <dbReference type="ARBA" id="ARBA00047321"/>
    </source>
</evidence>
<name>A0ABR7RW54_AQUAC</name>
<evidence type="ECO:0000256" key="2">
    <source>
        <dbReference type="ARBA" id="ARBA00004814"/>
    </source>
</evidence>
<dbReference type="PANTHER" id="PTHR10742">
    <property type="entry name" value="FLAVIN MONOAMINE OXIDASE"/>
    <property type="match status" value="1"/>
</dbReference>
<dbReference type="Gene3D" id="1.10.405.10">
    <property type="entry name" value="Guanine Nucleotide Dissociation Inhibitor, domain 1"/>
    <property type="match status" value="1"/>
</dbReference>
<evidence type="ECO:0000313" key="13">
    <source>
        <dbReference type="Proteomes" id="UP000744555"/>
    </source>
</evidence>
<dbReference type="InterPro" id="IPR036188">
    <property type="entry name" value="FAD/NAD-bd_sf"/>
</dbReference>
<protein>
    <recommendedName>
        <fullName evidence="5">Tryptophan 2-monooxygenase</fullName>
        <ecNumber evidence="4">1.13.12.3</ecNumber>
    </recommendedName>
</protein>
<evidence type="ECO:0000256" key="8">
    <source>
        <dbReference type="ARBA" id="ARBA00023070"/>
    </source>
</evidence>
<gene>
    <name evidence="12" type="ORF">A9179_03650</name>
</gene>